<organism evidence="1 2">
    <name type="scientific">Hyaloscypha variabilis (strain UAMH 11265 / GT02V1 / F)</name>
    <name type="common">Meliniomyces variabilis</name>
    <dbReference type="NCBI Taxonomy" id="1149755"/>
    <lineage>
        <taxon>Eukaryota</taxon>
        <taxon>Fungi</taxon>
        <taxon>Dikarya</taxon>
        <taxon>Ascomycota</taxon>
        <taxon>Pezizomycotina</taxon>
        <taxon>Leotiomycetes</taxon>
        <taxon>Helotiales</taxon>
        <taxon>Hyaloscyphaceae</taxon>
        <taxon>Hyaloscypha</taxon>
        <taxon>Hyaloscypha variabilis</taxon>
    </lineage>
</organism>
<dbReference type="AlphaFoldDB" id="A0A2J6RT63"/>
<dbReference type="Proteomes" id="UP000235786">
    <property type="component" value="Unassembled WGS sequence"/>
</dbReference>
<reference evidence="1 2" key="1">
    <citation type="submission" date="2016-04" db="EMBL/GenBank/DDBJ databases">
        <title>A degradative enzymes factory behind the ericoid mycorrhizal symbiosis.</title>
        <authorList>
            <consortium name="DOE Joint Genome Institute"/>
            <person name="Martino E."/>
            <person name="Morin E."/>
            <person name="Grelet G."/>
            <person name="Kuo A."/>
            <person name="Kohler A."/>
            <person name="Daghino S."/>
            <person name="Barry K."/>
            <person name="Choi C."/>
            <person name="Cichocki N."/>
            <person name="Clum A."/>
            <person name="Copeland A."/>
            <person name="Hainaut M."/>
            <person name="Haridas S."/>
            <person name="Labutti K."/>
            <person name="Lindquist E."/>
            <person name="Lipzen A."/>
            <person name="Khouja H.-R."/>
            <person name="Murat C."/>
            <person name="Ohm R."/>
            <person name="Olson A."/>
            <person name="Spatafora J."/>
            <person name="Veneault-Fourrey C."/>
            <person name="Henrissat B."/>
            <person name="Grigoriev I."/>
            <person name="Martin F."/>
            <person name="Perotto S."/>
        </authorList>
    </citation>
    <scope>NUCLEOTIDE SEQUENCE [LARGE SCALE GENOMIC DNA]</scope>
    <source>
        <strain evidence="1 2">F</strain>
    </source>
</reference>
<proteinExistence type="predicted"/>
<name>A0A2J6RT63_HYAVF</name>
<protein>
    <submittedName>
        <fullName evidence="1">Uncharacterized protein</fullName>
    </submittedName>
</protein>
<dbReference type="EMBL" id="KZ613944">
    <property type="protein sequence ID" value="PMD41700.1"/>
    <property type="molecule type" value="Genomic_DNA"/>
</dbReference>
<dbReference type="OrthoDB" id="10603345at2759"/>
<gene>
    <name evidence="1" type="ORF">L207DRAFT_330855</name>
</gene>
<keyword evidence="2" id="KW-1185">Reference proteome</keyword>
<evidence type="ECO:0000313" key="1">
    <source>
        <dbReference type="EMBL" id="PMD41700.1"/>
    </source>
</evidence>
<accession>A0A2J6RT63</accession>
<sequence>MSLVLRAIAFHLQPSTINHYTTGGLSKHEKVALEVCESMINFDLLIKIPKDVEDMNTEISEYQSKLIGQGEDRFDLDGCIIDGYNADAAIGKLLEKFFAYGGTRDPPPSFYQIWDLLSFADLVAPDWKEYLKNNKNKKDIYEDFLWWTKDWPTLWNKKCGRKELKIDVELFQENRAKYLQDGWKWWEWCKSLSNGKTCINHRGILLLLMAAKSATNYDTKVLDNRAFDLALEYITRAVLGVQEVAKILNPWALRLYTDMLGPGWLEELEDDLCGVSPTVSGYASKEESDSTMAEAEV</sequence>
<evidence type="ECO:0000313" key="2">
    <source>
        <dbReference type="Proteomes" id="UP000235786"/>
    </source>
</evidence>